<accession>A0A0F3IGL8</accession>
<evidence type="ECO:0000313" key="2">
    <source>
        <dbReference type="Proteomes" id="UP000033774"/>
    </source>
</evidence>
<dbReference type="SUPFAM" id="SSF51120">
    <property type="entry name" value="beta-Roll"/>
    <property type="match status" value="1"/>
</dbReference>
<sequence length="178" mass="17450">MIGGRDNDTLTGGAGGDTFYFGSADGAAADLSAANSGVDTITDFTATDNLCFNVSALGMTSNVGTMKVATLSSGGATLTSLANTATAGNVDAVILLNTTGFASYAAAQAELNATAAAITDNSGSAIVLWYSSVDSKIHITHDTDISTGAGTGTEIGIIGNSTSATLAALTGSNFTMIA</sequence>
<dbReference type="AlphaFoldDB" id="A0A0F3IGL8"/>
<gene>
    <name evidence="1" type="ORF">VZ95_21040</name>
</gene>
<proteinExistence type="predicted"/>
<dbReference type="Gene3D" id="2.150.10.10">
    <property type="entry name" value="Serralysin-like metalloprotease, C-terminal"/>
    <property type="match status" value="1"/>
</dbReference>
<evidence type="ECO:0008006" key="3">
    <source>
        <dbReference type="Google" id="ProtNLM"/>
    </source>
</evidence>
<keyword evidence="2" id="KW-1185">Reference proteome</keyword>
<dbReference type="Proteomes" id="UP000033774">
    <property type="component" value="Unassembled WGS sequence"/>
</dbReference>
<comment type="caution">
    <text evidence="1">The sequence shown here is derived from an EMBL/GenBank/DDBJ whole genome shotgun (WGS) entry which is preliminary data.</text>
</comment>
<protein>
    <recommendedName>
        <fullName evidence="3">Peptidase M10 serralysin C-terminal domain-containing protein</fullName>
    </recommendedName>
</protein>
<reference evidence="1 2" key="1">
    <citation type="submission" date="2015-03" db="EMBL/GenBank/DDBJ databases">
        <title>Draft genome sequence of Elstera litoralis.</title>
        <authorList>
            <person name="Rahalkar M.C."/>
            <person name="Dhakephalkar P.K."/>
            <person name="Pore S.D."/>
            <person name="Arora P."/>
            <person name="Kapse N.G."/>
            <person name="Pandit P.S."/>
        </authorList>
    </citation>
    <scope>NUCLEOTIDE SEQUENCE [LARGE SCALE GENOMIC DNA]</scope>
    <source>
        <strain evidence="1 2">Dia-1</strain>
    </source>
</reference>
<dbReference type="PATRIC" id="fig|552518.3.peg.4977"/>
<dbReference type="EMBL" id="LAJY01000982">
    <property type="protein sequence ID" value="KJV05906.1"/>
    <property type="molecule type" value="Genomic_DNA"/>
</dbReference>
<evidence type="ECO:0000313" key="1">
    <source>
        <dbReference type="EMBL" id="KJV05906.1"/>
    </source>
</evidence>
<organism evidence="1 2">
    <name type="scientific">Elstera litoralis</name>
    <dbReference type="NCBI Taxonomy" id="552518"/>
    <lineage>
        <taxon>Bacteria</taxon>
        <taxon>Pseudomonadati</taxon>
        <taxon>Pseudomonadota</taxon>
        <taxon>Alphaproteobacteria</taxon>
        <taxon>Rhodospirillales</taxon>
        <taxon>Rhodospirillaceae</taxon>
        <taxon>Elstera</taxon>
    </lineage>
</organism>
<name>A0A0F3IGL8_9PROT</name>
<dbReference type="InterPro" id="IPR011049">
    <property type="entry name" value="Serralysin-like_metalloprot_C"/>
</dbReference>